<keyword evidence="1" id="KW-0812">Transmembrane</keyword>
<evidence type="ECO:0000313" key="2">
    <source>
        <dbReference type="EMBL" id="MEQ3542246.1"/>
    </source>
</evidence>
<keyword evidence="1" id="KW-0472">Membrane</keyword>
<organism evidence="2 3">
    <name type="scientific">Pseudonocardia tropica</name>
    <dbReference type="NCBI Taxonomy" id="681289"/>
    <lineage>
        <taxon>Bacteria</taxon>
        <taxon>Bacillati</taxon>
        <taxon>Actinomycetota</taxon>
        <taxon>Actinomycetes</taxon>
        <taxon>Pseudonocardiales</taxon>
        <taxon>Pseudonocardiaceae</taxon>
        <taxon>Pseudonocardia</taxon>
    </lineage>
</organism>
<dbReference type="RefSeq" id="WP_337826964.1">
    <property type="nucleotide sequence ID" value="NZ_BAABLY010000108.1"/>
</dbReference>
<accession>A0ABV1K1Y5</accession>
<name>A0ABV1K1Y5_9PSEU</name>
<sequence>MSQLLSVLDVYSLPQSPPPLIPDPGPGQLPGKLGENANTIIATMKAVLLVLAAGAGLIGVGLIMTGSKNRSGYAVSGIEKIGMVLLGVAVMGALPSIFALVV</sequence>
<dbReference type="EMBL" id="JBEDNP010000028">
    <property type="protein sequence ID" value="MEQ3542246.1"/>
    <property type="molecule type" value="Genomic_DNA"/>
</dbReference>
<proteinExistence type="predicted"/>
<evidence type="ECO:0000256" key="1">
    <source>
        <dbReference type="SAM" id="Phobius"/>
    </source>
</evidence>
<keyword evidence="3" id="KW-1185">Reference proteome</keyword>
<feature type="transmembrane region" description="Helical" evidence="1">
    <location>
        <begin position="83"/>
        <end position="101"/>
    </location>
</feature>
<dbReference type="Proteomes" id="UP001464923">
    <property type="component" value="Unassembled WGS sequence"/>
</dbReference>
<evidence type="ECO:0008006" key="4">
    <source>
        <dbReference type="Google" id="ProtNLM"/>
    </source>
</evidence>
<reference evidence="2 3" key="1">
    <citation type="submission" date="2024-03" db="EMBL/GenBank/DDBJ databases">
        <title>Draft genome sequence of Pseudonocardia tropica JCM 19149.</title>
        <authorList>
            <person name="Butdee W."/>
            <person name="Duangmal K."/>
        </authorList>
    </citation>
    <scope>NUCLEOTIDE SEQUENCE [LARGE SCALE GENOMIC DNA]</scope>
    <source>
        <strain evidence="2 3">JCM 19149</strain>
    </source>
</reference>
<feature type="transmembrane region" description="Helical" evidence="1">
    <location>
        <begin position="40"/>
        <end position="63"/>
    </location>
</feature>
<protein>
    <recommendedName>
        <fullName evidence="4">TrbC/VIRB2 family protein</fullName>
    </recommendedName>
</protein>
<gene>
    <name evidence="2" type="ORF">WHI96_25895</name>
</gene>
<keyword evidence="1" id="KW-1133">Transmembrane helix</keyword>
<comment type="caution">
    <text evidence="2">The sequence shown here is derived from an EMBL/GenBank/DDBJ whole genome shotgun (WGS) entry which is preliminary data.</text>
</comment>
<evidence type="ECO:0000313" key="3">
    <source>
        <dbReference type="Proteomes" id="UP001464923"/>
    </source>
</evidence>